<evidence type="ECO:0000313" key="16">
    <source>
        <dbReference type="EMBL" id="PYE78234.1"/>
    </source>
</evidence>
<evidence type="ECO:0000256" key="7">
    <source>
        <dbReference type="ARBA" id="ARBA00022475"/>
    </source>
</evidence>
<gene>
    <name evidence="16" type="ORF">DFQ15_10823</name>
</gene>
<dbReference type="AlphaFoldDB" id="A0A318SYZ3"/>
<evidence type="ECO:0000256" key="12">
    <source>
        <dbReference type="ARBA" id="ARBA00022989"/>
    </source>
</evidence>
<dbReference type="NCBIfam" id="NF008323">
    <property type="entry name" value="PRK11114.1-1"/>
    <property type="match status" value="1"/>
</dbReference>
<protein>
    <recommendedName>
        <fullName evidence="6 15">Cyclic di-GMP-binding protein</fullName>
    </recommendedName>
    <alternativeName>
        <fullName evidence="14 15">Cellulose synthase regulatory subunit</fullName>
    </alternativeName>
</protein>
<dbReference type="GO" id="GO:0005886">
    <property type="term" value="C:plasma membrane"/>
    <property type="evidence" value="ECO:0007669"/>
    <property type="project" value="UniProtKB-SubCell"/>
</dbReference>
<dbReference type="PANTHER" id="PTHR39083:SF1">
    <property type="entry name" value="CYCLIC DI-GMP-BINDING PROTEIN"/>
    <property type="match status" value="1"/>
</dbReference>
<keyword evidence="8 15" id="KW-0997">Cell inner membrane</keyword>
<name>A0A318SYZ3_9BURK</name>
<evidence type="ECO:0000256" key="5">
    <source>
        <dbReference type="ARBA" id="ARBA00011437"/>
    </source>
</evidence>
<evidence type="ECO:0000256" key="2">
    <source>
        <dbReference type="ARBA" id="ARBA00004377"/>
    </source>
</evidence>
<dbReference type="InterPro" id="IPR018513">
    <property type="entry name" value="Cell_synthase_bac"/>
</dbReference>
<keyword evidence="10 15" id="KW-0812">Transmembrane</keyword>
<comment type="similarity">
    <text evidence="4 15">Belongs to the AcsB/BcsB family.</text>
</comment>
<organism evidence="16 17">
    <name type="scientific">Xylophilus ampelinus</name>
    <dbReference type="NCBI Taxonomy" id="54067"/>
    <lineage>
        <taxon>Bacteria</taxon>
        <taxon>Pseudomonadati</taxon>
        <taxon>Pseudomonadota</taxon>
        <taxon>Betaproteobacteria</taxon>
        <taxon>Burkholderiales</taxon>
        <taxon>Xylophilus</taxon>
    </lineage>
</organism>
<evidence type="ECO:0000256" key="10">
    <source>
        <dbReference type="ARBA" id="ARBA00022692"/>
    </source>
</evidence>
<comment type="caution">
    <text evidence="16">The sequence shown here is derived from an EMBL/GenBank/DDBJ whole genome shotgun (WGS) entry which is preliminary data.</text>
</comment>
<comment type="subunit">
    <text evidence="5 15">Tightly associated with the cellulose synthase catalytic subunit.</text>
</comment>
<feature type="chain" id="PRO_5016192243" description="Cyclic di-GMP-binding protein" evidence="15">
    <location>
        <begin position="33"/>
        <end position="756"/>
    </location>
</feature>
<dbReference type="Pfam" id="PF03170">
    <property type="entry name" value="BcsB"/>
    <property type="match status" value="1"/>
</dbReference>
<feature type="signal peptide" evidence="15">
    <location>
        <begin position="1"/>
        <end position="32"/>
    </location>
</feature>
<evidence type="ECO:0000256" key="8">
    <source>
        <dbReference type="ARBA" id="ARBA00022519"/>
    </source>
</evidence>
<dbReference type="PANTHER" id="PTHR39083">
    <property type="entry name" value="CYCLIC DI-GMP-BINDING PROTEIN"/>
    <property type="match status" value="1"/>
</dbReference>
<keyword evidence="12 15" id="KW-1133">Transmembrane helix</keyword>
<dbReference type="GO" id="GO:0006011">
    <property type="term" value="P:UDP-alpha-D-glucose metabolic process"/>
    <property type="evidence" value="ECO:0007669"/>
    <property type="project" value="InterPro"/>
</dbReference>
<keyword evidence="9 15" id="KW-0973">c-di-GMP</keyword>
<dbReference type="Proteomes" id="UP000247540">
    <property type="component" value="Unassembled WGS sequence"/>
</dbReference>
<dbReference type="OrthoDB" id="9806702at2"/>
<evidence type="ECO:0000256" key="3">
    <source>
        <dbReference type="ARBA" id="ARBA00005186"/>
    </source>
</evidence>
<evidence type="ECO:0000313" key="17">
    <source>
        <dbReference type="Proteomes" id="UP000247540"/>
    </source>
</evidence>
<keyword evidence="11 15" id="KW-0135">Cellulose biosynthesis</keyword>
<evidence type="ECO:0000256" key="9">
    <source>
        <dbReference type="ARBA" id="ARBA00022636"/>
    </source>
</evidence>
<evidence type="ECO:0000256" key="13">
    <source>
        <dbReference type="ARBA" id="ARBA00023136"/>
    </source>
</evidence>
<dbReference type="UniPathway" id="UPA00694"/>
<dbReference type="EMBL" id="QJTC01000008">
    <property type="protein sequence ID" value="PYE78234.1"/>
    <property type="molecule type" value="Genomic_DNA"/>
</dbReference>
<evidence type="ECO:0000256" key="14">
    <source>
        <dbReference type="ARBA" id="ARBA00033444"/>
    </source>
</evidence>
<evidence type="ECO:0000256" key="11">
    <source>
        <dbReference type="ARBA" id="ARBA00022916"/>
    </source>
</evidence>
<evidence type="ECO:0000256" key="1">
    <source>
        <dbReference type="ARBA" id="ARBA00002057"/>
    </source>
</evidence>
<keyword evidence="13 15" id="KW-0472">Membrane</keyword>
<dbReference type="Gene3D" id="2.60.120.260">
    <property type="entry name" value="Galactose-binding domain-like"/>
    <property type="match status" value="2"/>
</dbReference>
<feature type="transmembrane region" description="Helical" evidence="15">
    <location>
        <begin position="724"/>
        <end position="745"/>
    </location>
</feature>
<dbReference type="RefSeq" id="WP_110465292.1">
    <property type="nucleotide sequence ID" value="NZ_JAMOFZ010000008.1"/>
</dbReference>
<comment type="subcellular location">
    <subcellularLocation>
        <location evidence="2">Cell inner membrane</location>
        <topology evidence="2">Single-pass membrane protein</topology>
    </subcellularLocation>
</comment>
<comment type="function">
    <text evidence="1 15">Binds the cellulose synthase activator, bis-(3'-5') cyclic diguanylic acid (c-di-GMP).</text>
</comment>
<dbReference type="PRINTS" id="PR01440">
    <property type="entry name" value="CELLSNTHASEB"/>
</dbReference>
<accession>A0A318SYZ3</accession>
<dbReference type="InterPro" id="IPR003920">
    <property type="entry name" value="Cell_synth_B"/>
</dbReference>
<evidence type="ECO:0000256" key="4">
    <source>
        <dbReference type="ARBA" id="ARBA00010714"/>
    </source>
</evidence>
<dbReference type="GO" id="GO:0030244">
    <property type="term" value="P:cellulose biosynthetic process"/>
    <property type="evidence" value="ECO:0007669"/>
    <property type="project" value="UniProtKB-KW"/>
</dbReference>
<sequence>MNAHDRRPARGSVAAWMLGAGLCLLPIFAATADTASVPHQTRQYTLRDLGAAKPLRLEGTHGYFTVPFAVRADEVVARARLYLEYTWSPALLEDISHINVLVNDEVAASLPLPKAQAGAVVLTEVDIPAHLVSAYSRLGLELVGHYDRGCEDPAHSSLWASVSNSSRLELSVARVDQADDLNLLPLPFFDRRDAGQLNLPVVFAQPPDFAALNAAATLTSWFGAMAGYRGARFGSQVGSLPQGNAVVLAVGDQALERLGIVLPRGALKGPTIVMLPNPADPARKLLVVSGRDDGELRHAATGLATGSQLLSGSTATIGTLAAVGSRRPYDAPNWLPSDRPVRFGDLVAPDTLGVAGESPDLIRVAFQVPPDLFAWRSQGIPVHLRYRYTPRLLADRSTLNINVNQRFIQALPLQHGDTGWSAKLTGLLPSVVASVAGVPTTTETQRFFVPMFGLPTHNLLQFHYYYDTPKQDSCKRVAVDNTRGNVDPESTIDISGFSHHIRMPDLAAFANAGFPFTRMADLSESAVVLPHDMTRSELDLYLALMGRMGAATGYPAVGVTLVHAEQVALVKSKDLLVIGTGNRQPLLKQWAAALPVTADGTARSARFFDSARRWATEDRRQRADSGRASREMSFTTTGVDGLLLGFESPLATGRSVVLVTGSEDNGAAKVVDALLTPALLGDIQGSSAFIRSGRVESLAAEQTYHVGRLPLATRVRWYFSEHPFSLAALALAGASLAAALLYFALRQRARRRLENA</sequence>
<keyword evidence="17" id="KW-1185">Reference proteome</keyword>
<keyword evidence="15" id="KW-0732">Signal</keyword>
<evidence type="ECO:0000256" key="15">
    <source>
        <dbReference type="RuleBase" id="RU365021"/>
    </source>
</evidence>
<proteinExistence type="inferred from homology"/>
<comment type="pathway">
    <text evidence="3 15">Glycan metabolism; bacterial cellulose biosynthesis.</text>
</comment>
<reference evidence="16 17" key="1">
    <citation type="submission" date="2018-06" db="EMBL/GenBank/DDBJ databases">
        <title>Genomic Encyclopedia of Type Strains, Phase III (KMG-III): the genomes of soil and plant-associated and newly described type strains.</title>
        <authorList>
            <person name="Whitman W."/>
        </authorList>
    </citation>
    <scope>NUCLEOTIDE SEQUENCE [LARGE SCALE GENOMIC DNA]</scope>
    <source>
        <strain evidence="16 17">CECT 7646</strain>
    </source>
</reference>
<keyword evidence="7 15" id="KW-1003">Cell membrane</keyword>
<evidence type="ECO:0000256" key="6">
    <source>
        <dbReference type="ARBA" id="ARBA00021844"/>
    </source>
</evidence>